<dbReference type="GO" id="GO:0005886">
    <property type="term" value="C:plasma membrane"/>
    <property type="evidence" value="ECO:0007669"/>
    <property type="project" value="UniProtKB-SubCell"/>
</dbReference>
<evidence type="ECO:0000256" key="2">
    <source>
        <dbReference type="ARBA" id="ARBA00022475"/>
    </source>
</evidence>
<feature type="transmembrane region" description="Helical" evidence="6">
    <location>
        <begin position="228"/>
        <end position="248"/>
    </location>
</feature>
<feature type="transmembrane region" description="Helical" evidence="6">
    <location>
        <begin position="80"/>
        <end position="99"/>
    </location>
</feature>
<dbReference type="InterPro" id="IPR050638">
    <property type="entry name" value="AA-Vitamin_Transporters"/>
</dbReference>
<dbReference type="SUPFAM" id="SSF103481">
    <property type="entry name" value="Multidrug resistance efflux transporter EmrE"/>
    <property type="match status" value="2"/>
</dbReference>
<dbReference type="EMBL" id="DSBT01000303">
    <property type="protein sequence ID" value="HDP78438.1"/>
    <property type="molecule type" value="Genomic_DNA"/>
</dbReference>
<dbReference type="InterPro" id="IPR000620">
    <property type="entry name" value="EamA_dom"/>
</dbReference>
<keyword evidence="5 6" id="KW-0472">Membrane</keyword>
<feature type="transmembrane region" description="Helical" evidence="6">
    <location>
        <begin position="48"/>
        <end position="68"/>
    </location>
</feature>
<comment type="caution">
    <text evidence="8">The sequence shown here is derived from an EMBL/GenBank/DDBJ whole genome shotgun (WGS) entry which is preliminary data.</text>
</comment>
<evidence type="ECO:0000256" key="3">
    <source>
        <dbReference type="ARBA" id="ARBA00022692"/>
    </source>
</evidence>
<dbReference type="AlphaFoldDB" id="A0A7C1CW26"/>
<feature type="transmembrane region" description="Helical" evidence="6">
    <location>
        <begin position="169"/>
        <end position="187"/>
    </location>
</feature>
<dbReference type="InterPro" id="IPR037185">
    <property type="entry name" value="EmrE-like"/>
</dbReference>
<comment type="subcellular location">
    <subcellularLocation>
        <location evidence="1">Cell membrane</location>
        <topology evidence="1">Multi-pass membrane protein</topology>
    </subcellularLocation>
</comment>
<feature type="transmembrane region" description="Helical" evidence="6">
    <location>
        <begin position="194"/>
        <end position="216"/>
    </location>
</feature>
<keyword evidence="2" id="KW-1003">Cell membrane</keyword>
<evidence type="ECO:0000256" key="4">
    <source>
        <dbReference type="ARBA" id="ARBA00022989"/>
    </source>
</evidence>
<evidence type="ECO:0000313" key="8">
    <source>
        <dbReference type="EMBL" id="HDP78438.1"/>
    </source>
</evidence>
<feature type="transmembrane region" description="Helical" evidence="6">
    <location>
        <begin position="111"/>
        <end position="129"/>
    </location>
</feature>
<feature type="transmembrane region" description="Helical" evidence="6">
    <location>
        <begin position="260"/>
        <end position="277"/>
    </location>
</feature>
<feature type="transmembrane region" description="Helical" evidence="6">
    <location>
        <begin position="283"/>
        <end position="300"/>
    </location>
</feature>
<proteinExistence type="predicted"/>
<organism evidence="8">
    <name type="scientific">Mesotoga infera</name>
    <dbReference type="NCBI Taxonomy" id="1236046"/>
    <lineage>
        <taxon>Bacteria</taxon>
        <taxon>Thermotogati</taxon>
        <taxon>Thermotogota</taxon>
        <taxon>Thermotogae</taxon>
        <taxon>Kosmotogales</taxon>
        <taxon>Kosmotogaceae</taxon>
        <taxon>Mesotoga</taxon>
    </lineage>
</organism>
<sequence>MDILKKKWMAALIAVFCSVLWGSAFPVLKLGYEEMAISPDDVSAKLVFAGIRFLGAGIMVLLLAIPLGRKGRVKFVKKDYMHLFALGVLQTFLLYFFFYNGLSHTTGMKSSIIMAGENFLVILLAHYIYKNDRLSWKKILGMILGFAGVFLANFEAGFTLSFVFKGDGFMLIAATIGAFGTVYAKWMSADRSPFLVSGWQLSIGGFLLLIAGLPGLKEDSLVFTLKGNLLLVYSMLLSAIAFSLWYAILSFHKAGEITMFRFVIPVAGVFLSAAFIPGEALNSYMAVALILVSAGIVVVNRRNRTVSEDRSAR</sequence>
<gene>
    <name evidence="8" type="ORF">ENN47_09705</name>
</gene>
<evidence type="ECO:0000256" key="1">
    <source>
        <dbReference type="ARBA" id="ARBA00004651"/>
    </source>
</evidence>
<feature type="domain" description="EamA" evidence="7">
    <location>
        <begin position="165"/>
        <end position="300"/>
    </location>
</feature>
<feature type="domain" description="EamA" evidence="7">
    <location>
        <begin position="9"/>
        <end position="153"/>
    </location>
</feature>
<name>A0A7C1CW26_9BACT</name>
<feature type="transmembrane region" description="Helical" evidence="6">
    <location>
        <begin position="141"/>
        <end position="163"/>
    </location>
</feature>
<keyword evidence="3 6" id="KW-0812">Transmembrane</keyword>
<evidence type="ECO:0000259" key="7">
    <source>
        <dbReference type="Pfam" id="PF00892"/>
    </source>
</evidence>
<keyword evidence="4 6" id="KW-1133">Transmembrane helix</keyword>
<evidence type="ECO:0000256" key="6">
    <source>
        <dbReference type="SAM" id="Phobius"/>
    </source>
</evidence>
<dbReference type="Pfam" id="PF00892">
    <property type="entry name" value="EamA"/>
    <property type="match status" value="2"/>
</dbReference>
<dbReference type="PANTHER" id="PTHR32322">
    <property type="entry name" value="INNER MEMBRANE TRANSPORTER"/>
    <property type="match status" value="1"/>
</dbReference>
<reference evidence="8" key="1">
    <citation type="journal article" date="2020" name="mSystems">
        <title>Genome- and Community-Level Interaction Insights into Carbon Utilization and Element Cycling Functions of Hydrothermarchaeota in Hydrothermal Sediment.</title>
        <authorList>
            <person name="Zhou Z."/>
            <person name="Liu Y."/>
            <person name="Xu W."/>
            <person name="Pan J."/>
            <person name="Luo Z.H."/>
            <person name="Li M."/>
        </authorList>
    </citation>
    <scope>NUCLEOTIDE SEQUENCE [LARGE SCALE GENOMIC DNA]</scope>
    <source>
        <strain evidence="8">SpSt-1179</strain>
    </source>
</reference>
<dbReference type="PANTHER" id="PTHR32322:SF18">
    <property type="entry name" value="S-ADENOSYLMETHIONINE_S-ADENOSYLHOMOCYSTEINE TRANSPORTER"/>
    <property type="match status" value="1"/>
</dbReference>
<evidence type="ECO:0000256" key="5">
    <source>
        <dbReference type="ARBA" id="ARBA00023136"/>
    </source>
</evidence>
<dbReference type="Proteomes" id="UP000886198">
    <property type="component" value="Unassembled WGS sequence"/>
</dbReference>
<protein>
    <submittedName>
        <fullName evidence="8">DMT family transporter</fullName>
    </submittedName>
</protein>
<accession>A0A7C1CW26</accession>